<dbReference type="FunFam" id="3.40.1010.10:FF:000001">
    <property type="entry name" value="Siroheme synthase"/>
    <property type="match status" value="1"/>
</dbReference>
<dbReference type="InterPro" id="IPR006366">
    <property type="entry name" value="CobA/CysG_C"/>
</dbReference>
<keyword evidence="2" id="KW-0489">Methyltransferase</keyword>
<dbReference type="AlphaFoldDB" id="A0AAW1PHB7"/>
<dbReference type="GO" id="GO:0019354">
    <property type="term" value="P:siroheme biosynthetic process"/>
    <property type="evidence" value="ECO:0007669"/>
    <property type="project" value="InterPro"/>
</dbReference>
<organism evidence="8 9">
    <name type="scientific">[Myrmecia] bisecta</name>
    <dbReference type="NCBI Taxonomy" id="41462"/>
    <lineage>
        <taxon>Eukaryota</taxon>
        <taxon>Viridiplantae</taxon>
        <taxon>Chlorophyta</taxon>
        <taxon>core chlorophytes</taxon>
        <taxon>Trebouxiophyceae</taxon>
        <taxon>Trebouxiales</taxon>
        <taxon>Trebouxiaceae</taxon>
        <taxon>Myrmecia</taxon>
    </lineage>
</organism>
<dbReference type="NCBIfam" id="TIGR01469">
    <property type="entry name" value="cobA_cysG_Cterm"/>
    <property type="match status" value="1"/>
</dbReference>
<evidence type="ECO:0000256" key="6">
    <source>
        <dbReference type="SAM" id="MobiDB-lite"/>
    </source>
</evidence>
<evidence type="ECO:0000313" key="9">
    <source>
        <dbReference type="Proteomes" id="UP001489004"/>
    </source>
</evidence>
<dbReference type="CDD" id="cd11642">
    <property type="entry name" value="SUMT"/>
    <property type="match status" value="1"/>
</dbReference>
<evidence type="ECO:0000256" key="2">
    <source>
        <dbReference type="ARBA" id="ARBA00022603"/>
    </source>
</evidence>
<evidence type="ECO:0000256" key="4">
    <source>
        <dbReference type="ARBA" id="ARBA00022691"/>
    </source>
</evidence>
<comment type="caution">
    <text evidence="8">The sequence shown here is derived from an EMBL/GenBank/DDBJ whole genome shotgun (WGS) entry which is preliminary data.</text>
</comment>
<accession>A0AAW1PHB7</accession>
<dbReference type="Gene3D" id="3.30.950.10">
    <property type="entry name" value="Methyltransferase, Cobalt-precorrin-4 Transmethylase, Domain 2"/>
    <property type="match status" value="1"/>
</dbReference>
<dbReference type="Proteomes" id="UP001489004">
    <property type="component" value="Unassembled WGS sequence"/>
</dbReference>
<dbReference type="PANTHER" id="PTHR45790:SF3">
    <property type="entry name" value="S-ADENOSYL-L-METHIONINE-DEPENDENT UROPORPHYRINOGEN III METHYLTRANSFERASE, CHLOROPLASTIC"/>
    <property type="match status" value="1"/>
</dbReference>
<proteinExistence type="predicted"/>
<dbReference type="Gene3D" id="3.40.1010.10">
    <property type="entry name" value="Cobalt-precorrin-4 Transmethylase, Domain 1"/>
    <property type="match status" value="1"/>
</dbReference>
<gene>
    <name evidence="8" type="ORF">WJX72_011559</name>
</gene>
<dbReference type="EC" id="2.1.1.107" evidence="1"/>
<evidence type="ECO:0000259" key="7">
    <source>
        <dbReference type="Pfam" id="PF00590"/>
    </source>
</evidence>
<feature type="compositionally biased region" description="Polar residues" evidence="6">
    <location>
        <begin position="9"/>
        <end position="31"/>
    </location>
</feature>
<reference evidence="8 9" key="1">
    <citation type="journal article" date="2024" name="Nat. Commun.">
        <title>Phylogenomics reveals the evolutionary origins of lichenization in chlorophyte algae.</title>
        <authorList>
            <person name="Puginier C."/>
            <person name="Libourel C."/>
            <person name="Otte J."/>
            <person name="Skaloud P."/>
            <person name="Haon M."/>
            <person name="Grisel S."/>
            <person name="Petersen M."/>
            <person name="Berrin J.G."/>
            <person name="Delaux P.M."/>
            <person name="Dal Grande F."/>
            <person name="Keller J."/>
        </authorList>
    </citation>
    <scope>NUCLEOTIDE SEQUENCE [LARGE SCALE GENOMIC DNA]</scope>
    <source>
        <strain evidence="8 9">SAG 2043</strain>
    </source>
</reference>
<dbReference type="EMBL" id="JALJOR010000011">
    <property type="protein sequence ID" value="KAK9809220.1"/>
    <property type="molecule type" value="Genomic_DNA"/>
</dbReference>
<evidence type="ECO:0000256" key="1">
    <source>
        <dbReference type="ARBA" id="ARBA00012162"/>
    </source>
</evidence>
<dbReference type="InterPro" id="IPR000878">
    <property type="entry name" value="4pyrrol_Mease"/>
</dbReference>
<dbReference type="NCBIfam" id="NF004790">
    <property type="entry name" value="PRK06136.1"/>
    <property type="match status" value="1"/>
</dbReference>
<dbReference type="GO" id="GO:0004851">
    <property type="term" value="F:uroporphyrin-III C-methyltransferase activity"/>
    <property type="evidence" value="ECO:0007669"/>
    <property type="project" value="UniProtKB-EC"/>
</dbReference>
<evidence type="ECO:0000256" key="5">
    <source>
        <dbReference type="ARBA" id="ARBA00023244"/>
    </source>
</evidence>
<keyword evidence="5" id="KW-0627">Porphyrin biosynthesis</keyword>
<dbReference type="SUPFAM" id="SSF53790">
    <property type="entry name" value="Tetrapyrrole methylase"/>
    <property type="match status" value="1"/>
</dbReference>
<dbReference type="InterPro" id="IPR035996">
    <property type="entry name" value="4pyrrol_Methylase_sf"/>
</dbReference>
<feature type="domain" description="Tetrapyrrole methylase" evidence="7">
    <location>
        <begin position="87"/>
        <end position="231"/>
    </location>
</feature>
<protein>
    <recommendedName>
        <fullName evidence="1">uroporphyrinogen-III C-methyltransferase</fullName>
        <ecNumber evidence="1">2.1.1.107</ecNumber>
    </recommendedName>
</protein>
<sequence>MWRTVPLLQPQSWTRSVSPTAHSLLTGSEQGRSTRRAGPSARPIPPKQISSELRQPSGPNPVGASALRSFLSTPLRSEGRNGGPGEVFLVGTGPGDPGLLTLWAVRMMQTADVVLYDRLVSPDILRMVHSGARMIYVGKEKGFHTRTQDEIHALLYHFAEEGATVLRLKGGDPYVFGRGGEEVQYLEARGIHTHCIPGITAASGICAEFGIPLTHRGVATSVRFLTGHSQEERPVPDRGSYVAAGGRMDTV</sequence>
<evidence type="ECO:0000313" key="8">
    <source>
        <dbReference type="EMBL" id="KAK9809220.1"/>
    </source>
</evidence>
<dbReference type="InterPro" id="IPR050161">
    <property type="entry name" value="Siro_Cobalamin_biosynth"/>
</dbReference>
<keyword evidence="4" id="KW-0949">S-adenosyl-L-methionine</keyword>
<dbReference type="InterPro" id="IPR014777">
    <property type="entry name" value="4pyrrole_Mease_sub1"/>
</dbReference>
<dbReference type="InterPro" id="IPR014776">
    <property type="entry name" value="4pyrrole_Mease_sub2"/>
</dbReference>
<dbReference type="PANTHER" id="PTHR45790">
    <property type="entry name" value="SIROHEME SYNTHASE-RELATED"/>
    <property type="match status" value="1"/>
</dbReference>
<keyword evidence="3" id="KW-0808">Transferase</keyword>
<name>A0AAW1PHB7_9CHLO</name>
<dbReference type="Pfam" id="PF00590">
    <property type="entry name" value="TP_methylase"/>
    <property type="match status" value="1"/>
</dbReference>
<feature type="region of interest" description="Disordered" evidence="6">
    <location>
        <begin position="1"/>
        <end position="66"/>
    </location>
</feature>
<keyword evidence="9" id="KW-1185">Reference proteome</keyword>
<evidence type="ECO:0000256" key="3">
    <source>
        <dbReference type="ARBA" id="ARBA00022679"/>
    </source>
</evidence>
<feature type="region of interest" description="Disordered" evidence="6">
    <location>
        <begin position="229"/>
        <end position="251"/>
    </location>
</feature>
<dbReference type="GO" id="GO:0032259">
    <property type="term" value="P:methylation"/>
    <property type="evidence" value="ECO:0007669"/>
    <property type="project" value="UniProtKB-KW"/>
</dbReference>